<comment type="similarity">
    <text evidence="4">Belongs to the P4HA family.</text>
</comment>
<dbReference type="Pfam" id="PF08336">
    <property type="entry name" value="P4Ha_N"/>
    <property type="match status" value="1"/>
</dbReference>
<dbReference type="SUPFAM" id="SSF48452">
    <property type="entry name" value="TPR-like"/>
    <property type="match status" value="1"/>
</dbReference>
<gene>
    <name evidence="16" type="ORF">AALO_G00240750</name>
</gene>
<dbReference type="GO" id="GO:0004656">
    <property type="term" value="F:procollagen-proline 4-dioxygenase activity"/>
    <property type="evidence" value="ECO:0007669"/>
    <property type="project" value="UniProtKB-EC"/>
</dbReference>
<protein>
    <recommendedName>
        <fullName evidence="5">procollagen-proline 4-dioxygenase</fullName>
        <ecNumber evidence="5">1.14.11.2</ecNumber>
    </recommendedName>
</protein>
<evidence type="ECO:0000256" key="13">
    <source>
        <dbReference type="ARBA" id="ARBA00023180"/>
    </source>
</evidence>
<feature type="chain" id="PRO_5043933027" description="procollagen-proline 4-dioxygenase" evidence="14">
    <location>
        <begin position="19"/>
        <end position="509"/>
    </location>
</feature>
<reference evidence="16" key="1">
    <citation type="submission" date="2020-10" db="EMBL/GenBank/DDBJ databases">
        <title>Chromosome-scale genome assembly of the Allis shad, Alosa alosa.</title>
        <authorList>
            <person name="Margot Z."/>
            <person name="Christophe K."/>
            <person name="Cabau C."/>
            <person name="Louis A."/>
            <person name="Berthelot C."/>
            <person name="Parey E."/>
            <person name="Roest Crollius H."/>
            <person name="Montfort J."/>
            <person name="Robinson-Rechavi M."/>
            <person name="Bucao C."/>
            <person name="Bouchez O."/>
            <person name="Gislard M."/>
            <person name="Lluch J."/>
            <person name="Milhes M."/>
            <person name="Lampietro C."/>
            <person name="Lopez Roques C."/>
            <person name="Donnadieu C."/>
            <person name="Braasch I."/>
            <person name="Desvignes T."/>
            <person name="Postlethwait J."/>
            <person name="Bobe J."/>
            <person name="Guiguen Y."/>
        </authorList>
    </citation>
    <scope>NUCLEOTIDE SEQUENCE</scope>
    <source>
        <strain evidence="16">M-15738</strain>
        <tissue evidence="16">Blood</tissue>
    </source>
</reference>
<comment type="caution">
    <text evidence="16">The sequence shown here is derived from an EMBL/GenBank/DDBJ whole genome shotgun (WGS) entry which is preliminary data.</text>
</comment>
<dbReference type="PROSITE" id="PS51471">
    <property type="entry name" value="FE2OG_OXY"/>
    <property type="match status" value="1"/>
</dbReference>
<keyword evidence="12" id="KW-0408">Iron</keyword>
<evidence type="ECO:0000256" key="5">
    <source>
        <dbReference type="ARBA" id="ARBA00012269"/>
    </source>
</evidence>
<dbReference type="EMBL" id="JADWDJ010000019">
    <property type="protein sequence ID" value="KAG5265302.1"/>
    <property type="molecule type" value="Genomic_DNA"/>
</dbReference>
<evidence type="ECO:0000313" key="16">
    <source>
        <dbReference type="EMBL" id="KAG5265302.1"/>
    </source>
</evidence>
<feature type="domain" description="Fe2OG dioxygenase" evidence="15">
    <location>
        <begin position="392"/>
        <end position="494"/>
    </location>
</feature>
<evidence type="ECO:0000256" key="12">
    <source>
        <dbReference type="ARBA" id="ARBA00023004"/>
    </source>
</evidence>
<dbReference type="InterPro" id="IPR011990">
    <property type="entry name" value="TPR-like_helical_dom_sf"/>
</dbReference>
<evidence type="ECO:0000313" key="17">
    <source>
        <dbReference type="Proteomes" id="UP000823561"/>
    </source>
</evidence>
<dbReference type="InterPro" id="IPR045054">
    <property type="entry name" value="P4HA-like"/>
</dbReference>
<dbReference type="SMART" id="SM00702">
    <property type="entry name" value="P4Hc"/>
    <property type="match status" value="1"/>
</dbReference>
<keyword evidence="6" id="KW-0479">Metal-binding</keyword>
<keyword evidence="17" id="KW-1185">Reference proteome</keyword>
<sequence length="509" mass="58331">MVLRQLLLFLLLGKLSTGHEYYSSTEEMEDLMIVDQTLMLNFARYIREEIKHIHKLNRVLKVLRGLSVDQPSDLSNPITAYQLVNRIKWKFNDIVRYTQQRPSDDFLEALSSTLKDLPEQKEVDRVALGLIRLQEIYRLEPQSIMGHGLAGTKQASRLHPDECFHVAKVAYENQKFQLACLWLQESYQLLQKGNAARVSISDVRLLFASSAFSLGDFDTAIDLTEQVVDEDPANEEALLQLLRYRLHRVTQPIFFRTIDLFTIPEPSNMSYVALCRSQRSRMTPHRQRALFCRYSTAGGNPRLMYAPVKEEDEWDHPRIVRYHDFLSEQEMDMIKMMARPELSRSEVVNLEKNAYVTENRVSKSAVLYDVIDPSASRISQRIADITSLDMGTAENLQVLNYGVGGHFGPHYDAGEGIRDERGDRIATVLIYLSDVEVGGATVFPEVGAALQPIKGSAVMWFNLLQNGEVDDLSLHSGCPVFKGNKWVANKWVRERGQEFRRRCSLNPWE</sequence>
<keyword evidence="10" id="KW-0223">Dioxygenase</keyword>
<evidence type="ECO:0000259" key="15">
    <source>
        <dbReference type="PROSITE" id="PS51471"/>
    </source>
</evidence>
<keyword evidence="9" id="KW-0847">Vitamin C</keyword>
<dbReference type="Pfam" id="PF23558">
    <property type="entry name" value="TPR_P4H"/>
    <property type="match status" value="1"/>
</dbReference>
<dbReference type="AlphaFoldDB" id="A0AAV6FVL7"/>
<evidence type="ECO:0000256" key="7">
    <source>
        <dbReference type="ARBA" id="ARBA00022803"/>
    </source>
</evidence>
<dbReference type="GO" id="GO:0031418">
    <property type="term" value="F:L-ascorbic acid binding"/>
    <property type="evidence" value="ECO:0007669"/>
    <property type="project" value="UniProtKB-KW"/>
</dbReference>
<evidence type="ECO:0000256" key="8">
    <source>
        <dbReference type="ARBA" id="ARBA00022824"/>
    </source>
</evidence>
<comment type="function">
    <text evidence="2">Catalyzes the post-translational formation of 4-hydroxyproline in -Xaa-Pro-Gly- sequences in collagens and other proteins.</text>
</comment>
<dbReference type="Proteomes" id="UP000823561">
    <property type="component" value="Chromosome 19"/>
</dbReference>
<dbReference type="Gene3D" id="6.10.140.1460">
    <property type="match status" value="1"/>
</dbReference>
<dbReference type="GO" id="GO:0005788">
    <property type="term" value="C:endoplasmic reticulum lumen"/>
    <property type="evidence" value="ECO:0007669"/>
    <property type="project" value="UniProtKB-SubCell"/>
</dbReference>
<evidence type="ECO:0000256" key="4">
    <source>
        <dbReference type="ARBA" id="ARBA00006511"/>
    </source>
</evidence>
<evidence type="ECO:0000256" key="3">
    <source>
        <dbReference type="ARBA" id="ARBA00004319"/>
    </source>
</evidence>
<dbReference type="Gene3D" id="1.25.40.10">
    <property type="entry name" value="Tetratricopeptide repeat domain"/>
    <property type="match status" value="1"/>
</dbReference>
<keyword evidence="13" id="KW-0325">Glycoprotein</keyword>
<dbReference type="InterPro" id="IPR044862">
    <property type="entry name" value="Pro_4_hyd_alph_FE2OG_OXY"/>
</dbReference>
<evidence type="ECO:0000256" key="9">
    <source>
        <dbReference type="ARBA" id="ARBA00022896"/>
    </source>
</evidence>
<evidence type="ECO:0000256" key="14">
    <source>
        <dbReference type="SAM" id="SignalP"/>
    </source>
</evidence>
<comment type="cofactor">
    <cofactor evidence="1">
        <name>L-ascorbate</name>
        <dbReference type="ChEBI" id="CHEBI:38290"/>
    </cofactor>
</comment>
<evidence type="ECO:0000256" key="10">
    <source>
        <dbReference type="ARBA" id="ARBA00022964"/>
    </source>
</evidence>
<dbReference type="InterPro" id="IPR013547">
    <property type="entry name" value="P4H_N"/>
</dbReference>
<dbReference type="GO" id="GO:0005506">
    <property type="term" value="F:iron ion binding"/>
    <property type="evidence" value="ECO:0007669"/>
    <property type="project" value="InterPro"/>
</dbReference>
<dbReference type="PANTHER" id="PTHR10869:SF244">
    <property type="entry name" value="PROLYL 4-HYDROXYLASE SUBUNIT ALPHA-2"/>
    <property type="match status" value="1"/>
</dbReference>
<feature type="signal peptide" evidence="14">
    <location>
        <begin position="1"/>
        <end position="18"/>
    </location>
</feature>
<name>A0AAV6FVL7_9TELE</name>
<comment type="subcellular location">
    <subcellularLocation>
        <location evidence="3">Endoplasmic reticulum lumen</location>
    </subcellularLocation>
</comment>
<evidence type="ECO:0000256" key="11">
    <source>
        <dbReference type="ARBA" id="ARBA00023002"/>
    </source>
</evidence>
<keyword evidence="7" id="KW-0802">TPR repeat</keyword>
<dbReference type="InterPro" id="IPR006620">
    <property type="entry name" value="Pro_4_hyd_alph"/>
</dbReference>
<dbReference type="InterPro" id="IPR059068">
    <property type="entry name" value="TPR_P4H"/>
</dbReference>
<dbReference type="EC" id="1.14.11.2" evidence="5"/>
<keyword evidence="14" id="KW-0732">Signal</keyword>
<dbReference type="FunFam" id="2.60.120.620:FF:000011">
    <property type="entry name" value="Prolyl alpha subunit"/>
    <property type="match status" value="1"/>
</dbReference>
<keyword evidence="11" id="KW-0560">Oxidoreductase</keyword>
<keyword evidence="8" id="KW-0256">Endoplasmic reticulum</keyword>
<evidence type="ECO:0000256" key="1">
    <source>
        <dbReference type="ARBA" id="ARBA00001961"/>
    </source>
</evidence>
<dbReference type="Gene3D" id="2.60.120.620">
    <property type="entry name" value="q2cbj1_9rhob like domain"/>
    <property type="match status" value="1"/>
</dbReference>
<proteinExistence type="inferred from homology"/>
<evidence type="ECO:0000256" key="2">
    <source>
        <dbReference type="ARBA" id="ARBA00002035"/>
    </source>
</evidence>
<dbReference type="Pfam" id="PF13640">
    <property type="entry name" value="2OG-FeII_Oxy_3"/>
    <property type="match status" value="1"/>
</dbReference>
<dbReference type="PANTHER" id="PTHR10869">
    <property type="entry name" value="PROLYL 4-HYDROXYLASE ALPHA SUBUNIT"/>
    <property type="match status" value="1"/>
</dbReference>
<accession>A0AAV6FVL7</accession>
<evidence type="ECO:0000256" key="6">
    <source>
        <dbReference type="ARBA" id="ARBA00022723"/>
    </source>
</evidence>
<organism evidence="16 17">
    <name type="scientific">Alosa alosa</name>
    <name type="common">allis shad</name>
    <dbReference type="NCBI Taxonomy" id="278164"/>
    <lineage>
        <taxon>Eukaryota</taxon>
        <taxon>Metazoa</taxon>
        <taxon>Chordata</taxon>
        <taxon>Craniata</taxon>
        <taxon>Vertebrata</taxon>
        <taxon>Euteleostomi</taxon>
        <taxon>Actinopterygii</taxon>
        <taxon>Neopterygii</taxon>
        <taxon>Teleostei</taxon>
        <taxon>Clupei</taxon>
        <taxon>Clupeiformes</taxon>
        <taxon>Clupeoidei</taxon>
        <taxon>Clupeidae</taxon>
        <taxon>Alosa</taxon>
    </lineage>
</organism>
<dbReference type="InterPro" id="IPR005123">
    <property type="entry name" value="Oxoglu/Fe-dep_dioxygenase_dom"/>
</dbReference>